<dbReference type="Proteomes" id="UP000321793">
    <property type="component" value="Unassembled WGS sequence"/>
</dbReference>
<dbReference type="AlphaFoldDB" id="A0A512SVW0"/>
<sequence>MKPVRGSVTVGAAVARGGVLGTVEGRTHCGGGCLHLGAVRGAGYVDPRPLLGGGPVILLPLGPGRR</sequence>
<organism evidence="1 2">
    <name type="scientific">Knoellia locipacati</name>
    <dbReference type="NCBI Taxonomy" id="882824"/>
    <lineage>
        <taxon>Bacteria</taxon>
        <taxon>Bacillati</taxon>
        <taxon>Actinomycetota</taxon>
        <taxon>Actinomycetes</taxon>
        <taxon>Micrococcales</taxon>
        <taxon>Intrasporangiaceae</taxon>
        <taxon>Knoellia</taxon>
    </lineage>
</organism>
<name>A0A512SVW0_9MICO</name>
<gene>
    <name evidence="1" type="ORF">KLO01_01170</name>
</gene>
<reference evidence="1 2" key="1">
    <citation type="submission" date="2019-07" db="EMBL/GenBank/DDBJ databases">
        <title>Whole genome shotgun sequence of Knoellia locipacati NBRC 109775.</title>
        <authorList>
            <person name="Hosoyama A."/>
            <person name="Uohara A."/>
            <person name="Ohji S."/>
            <person name="Ichikawa N."/>
        </authorList>
    </citation>
    <scope>NUCLEOTIDE SEQUENCE [LARGE SCALE GENOMIC DNA]</scope>
    <source>
        <strain evidence="1 2">NBRC 109775</strain>
    </source>
</reference>
<evidence type="ECO:0000313" key="1">
    <source>
        <dbReference type="EMBL" id="GEQ12070.1"/>
    </source>
</evidence>
<evidence type="ECO:0008006" key="3">
    <source>
        <dbReference type="Google" id="ProtNLM"/>
    </source>
</evidence>
<evidence type="ECO:0000313" key="2">
    <source>
        <dbReference type="Proteomes" id="UP000321793"/>
    </source>
</evidence>
<accession>A0A512SVW0</accession>
<comment type="caution">
    <text evidence="1">The sequence shown here is derived from an EMBL/GenBank/DDBJ whole genome shotgun (WGS) entry which is preliminary data.</text>
</comment>
<protein>
    <recommendedName>
        <fullName evidence="3">Peptidase M23 domain-containing protein</fullName>
    </recommendedName>
</protein>
<keyword evidence="2" id="KW-1185">Reference proteome</keyword>
<dbReference type="RefSeq" id="WP_246135979.1">
    <property type="nucleotide sequence ID" value="NZ_BAABDN010000001.1"/>
</dbReference>
<proteinExistence type="predicted"/>
<dbReference type="EMBL" id="BKBA01000002">
    <property type="protein sequence ID" value="GEQ12070.1"/>
    <property type="molecule type" value="Genomic_DNA"/>
</dbReference>